<dbReference type="EMBL" id="JRLX01000002">
    <property type="protein sequence ID" value="KGO88184.1"/>
    <property type="molecule type" value="Genomic_DNA"/>
</dbReference>
<evidence type="ECO:0000313" key="1">
    <source>
        <dbReference type="EMBL" id="KGO88184.1"/>
    </source>
</evidence>
<dbReference type="STRING" id="1121895.GCA_000378485_01014"/>
<dbReference type="PANTHER" id="PTHR47197">
    <property type="entry name" value="PROTEIN NIRF"/>
    <property type="match status" value="1"/>
</dbReference>
<dbReference type="PANTHER" id="PTHR47197:SF3">
    <property type="entry name" value="DIHYDRO-HEME D1 DEHYDROGENASE"/>
    <property type="match status" value="1"/>
</dbReference>
<dbReference type="InterPro" id="IPR051200">
    <property type="entry name" value="Host-pathogen_enzymatic-act"/>
</dbReference>
<keyword evidence="2" id="KW-1185">Reference proteome</keyword>
<name>A0A0A2M7F3_9FLAO</name>
<dbReference type="InterPro" id="IPR011048">
    <property type="entry name" value="Haem_d1_sf"/>
</dbReference>
<dbReference type="SUPFAM" id="SSF51004">
    <property type="entry name" value="C-terminal (heme d1) domain of cytochrome cd1-nitrite reductase"/>
    <property type="match status" value="1"/>
</dbReference>
<dbReference type="Proteomes" id="UP000030152">
    <property type="component" value="Unassembled WGS sequence"/>
</dbReference>
<proteinExistence type="predicted"/>
<dbReference type="InterPro" id="IPR015943">
    <property type="entry name" value="WD40/YVTN_repeat-like_dom_sf"/>
</dbReference>
<organism evidence="1 2">
    <name type="scientific">Flavobacterium rivuli WB 3.3-2 = DSM 21788</name>
    <dbReference type="NCBI Taxonomy" id="1121895"/>
    <lineage>
        <taxon>Bacteria</taxon>
        <taxon>Pseudomonadati</taxon>
        <taxon>Bacteroidota</taxon>
        <taxon>Flavobacteriia</taxon>
        <taxon>Flavobacteriales</taxon>
        <taxon>Flavobacteriaceae</taxon>
        <taxon>Flavobacterium</taxon>
    </lineage>
</organism>
<gene>
    <name evidence="1" type="ORF">Q765_03845</name>
</gene>
<evidence type="ECO:0008006" key="3">
    <source>
        <dbReference type="Google" id="ProtNLM"/>
    </source>
</evidence>
<dbReference type="eggNOG" id="COG3391">
    <property type="taxonomic scope" value="Bacteria"/>
</dbReference>
<sequence length="340" mass="37094">MLKITFIFIAIVFTGNLNCFAQLKRTLLATSKTNHTLSIINPATLKIIAVVPVGPNPHEVVVSPNGLKAFVSNPGNSDLHEINVIDLQHNKALPNIDTAPFLGPHGMAYLENKLWFTAQGSKSVARYDIATSKFDLAIGTGQDVTHLLYVTPDSKKFYTTNVDSGTVSIFENMLVQPTIPPTGVLPPTAKPHIDWVQTLIPVGKGAEGFDVSPDGKELWTATPEGLLFIIDLEAKKISATIDTEVLGLHRLKFTPDGKRVALVSVRTGDLLFYDVKSRKEIKRIKTGQGAAMLMDAQYNRLFISCSPNDYIAIIDLKTMEVSGKLEIGGRPDGLEFAITK</sequence>
<dbReference type="AlphaFoldDB" id="A0A0A2M7F3"/>
<reference evidence="1 2" key="1">
    <citation type="submission" date="2013-09" db="EMBL/GenBank/DDBJ databases">
        <authorList>
            <person name="Zeng Z."/>
            <person name="Chen C."/>
        </authorList>
    </citation>
    <scope>NUCLEOTIDE SEQUENCE [LARGE SCALE GENOMIC DNA]</scope>
    <source>
        <strain evidence="1 2">WB 3.3-2</strain>
    </source>
</reference>
<comment type="caution">
    <text evidence="1">The sequence shown here is derived from an EMBL/GenBank/DDBJ whole genome shotgun (WGS) entry which is preliminary data.</text>
</comment>
<evidence type="ECO:0000313" key="2">
    <source>
        <dbReference type="Proteomes" id="UP000030152"/>
    </source>
</evidence>
<accession>A0A0A2M7F3</accession>
<protein>
    <recommendedName>
        <fullName evidence="3">YncE family protein</fullName>
    </recommendedName>
</protein>
<dbReference type="Gene3D" id="2.130.10.10">
    <property type="entry name" value="YVTN repeat-like/Quinoprotein amine dehydrogenase"/>
    <property type="match status" value="2"/>
</dbReference>